<protein>
    <submittedName>
        <fullName evidence="2">Uncharacterized protein YceK</fullName>
    </submittedName>
</protein>
<feature type="chain" id="PRO_5030608799" evidence="1">
    <location>
        <begin position="23"/>
        <end position="144"/>
    </location>
</feature>
<dbReference type="PROSITE" id="PS51257">
    <property type="entry name" value="PROKAR_LIPOPROTEIN"/>
    <property type="match status" value="1"/>
</dbReference>
<proteinExistence type="predicted"/>
<evidence type="ECO:0000313" key="2">
    <source>
        <dbReference type="EMBL" id="MBB5207837.1"/>
    </source>
</evidence>
<accession>A0A7W8D5C7</accession>
<name>A0A7W8D5C7_9GAMM</name>
<organism evidence="2 3">
    <name type="scientific">Chiayiivirga flava</name>
    <dbReference type="NCBI Taxonomy" id="659595"/>
    <lineage>
        <taxon>Bacteria</taxon>
        <taxon>Pseudomonadati</taxon>
        <taxon>Pseudomonadota</taxon>
        <taxon>Gammaproteobacteria</taxon>
        <taxon>Lysobacterales</taxon>
        <taxon>Lysobacteraceae</taxon>
        <taxon>Chiayiivirga</taxon>
    </lineage>
</organism>
<feature type="signal peptide" evidence="1">
    <location>
        <begin position="1"/>
        <end position="22"/>
    </location>
</feature>
<dbReference type="RefSeq" id="WP_183960356.1">
    <property type="nucleotide sequence ID" value="NZ_JACHHP010000002.1"/>
</dbReference>
<dbReference type="AlphaFoldDB" id="A0A7W8D5C7"/>
<reference evidence="2 3" key="1">
    <citation type="submission" date="2020-08" db="EMBL/GenBank/DDBJ databases">
        <title>Genomic Encyclopedia of Type Strains, Phase IV (KMG-IV): sequencing the most valuable type-strain genomes for metagenomic binning, comparative biology and taxonomic classification.</title>
        <authorList>
            <person name="Goeker M."/>
        </authorList>
    </citation>
    <scope>NUCLEOTIDE SEQUENCE [LARGE SCALE GENOMIC DNA]</scope>
    <source>
        <strain evidence="2 3">DSM 24163</strain>
    </source>
</reference>
<dbReference type="Proteomes" id="UP000521199">
    <property type="component" value="Unassembled WGS sequence"/>
</dbReference>
<dbReference type="EMBL" id="JACHHP010000002">
    <property type="protein sequence ID" value="MBB5207837.1"/>
    <property type="molecule type" value="Genomic_DNA"/>
</dbReference>
<evidence type="ECO:0000313" key="3">
    <source>
        <dbReference type="Proteomes" id="UP000521199"/>
    </source>
</evidence>
<sequence length="144" mass="16722">MNTSPRRRTVLLALAATLLLSACTGVGTKTDVLQRTLYAYSAAVRWNEGNIDNALTFVDPEYLETHPIKDLDRERFRQVQITGYYVKGSQQVTETQYAQRVEIRLVNVHTQAERSIVDDQVWRWDEKTEHWWLTTGLPRIAETR</sequence>
<evidence type="ECO:0000256" key="1">
    <source>
        <dbReference type="SAM" id="SignalP"/>
    </source>
</evidence>
<gene>
    <name evidence="2" type="ORF">HNQ52_001366</name>
</gene>
<keyword evidence="3" id="KW-1185">Reference proteome</keyword>
<keyword evidence="1" id="KW-0732">Signal</keyword>
<comment type="caution">
    <text evidence="2">The sequence shown here is derived from an EMBL/GenBank/DDBJ whole genome shotgun (WGS) entry which is preliminary data.</text>
</comment>